<keyword evidence="3" id="KW-1185">Reference proteome</keyword>
<dbReference type="Proteomes" id="UP000265618">
    <property type="component" value="Unassembled WGS sequence"/>
</dbReference>
<dbReference type="EMBL" id="BDIP01007936">
    <property type="protein sequence ID" value="GCA64636.1"/>
    <property type="molecule type" value="Genomic_DNA"/>
</dbReference>
<organism evidence="2 3">
    <name type="scientific">Kipferlia bialata</name>
    <dbReference type="NCBI Taxonomy" id="797122"/>
    <lineage>
        <taxon>Eukaryota</taxon>
        <taxon>Metamonada</taxon>
        <taxon>Carpediemonas-like organisms</taxon>
        <taxon>Kipferlia</taxon>
    </lineage>
</organism>
<evidence type="ECO:0000313" key="2">
    <source>
        <dbReference type="EMBL" id="GCA64636.1"/>
    </source>
</evidence>
<accession>A0A391NXD2</accession>
<sequence>MEDQSVSSAPPKRPVPAGPPIPNLYNSTMGGTVKGI</sequence>
<comment type="caution">
    <text evidence="2">The sequence shown here is derived from an EMBL/GenBank/DDBJ whole genome shotgun (WGS) entry which is preliminary data.</text>
</comment>
<evidence type="ECO:0000256" key="1">
    <source>
        <dbReference type="SAM" id="MobiDB-lite"/>
    </source>
</evidence>
<proteinExistence type="predicted"/>
<gene>
    <name evidence="2" type="ORF">KIPB_014874</name>
</gene>
<feature type="compositionally biased region" description="Pro residues" evidence="1">
    <location>
        <begin position="11"/>
        <end position="22"/>
    </location>
</feature>
<feature type="non-terminal residue" evidence="2">
    <location>
        <position position="36"/>
    </location>
</feature>
<feature type="region of interest" description="Disordered" evidence="1">
    <location>
        <begin position="1"/>
        <end position="36"/>
    </location>
</feature>
<dbReference type="AlphaFoldDB" id="A0A391NXD2"/>
<reference evidence="2 3" key="1">
    <citation type="journal article" date="2018" name="PLoS ONE">
        <title>The draft genome of Kipferlia bialata reveals reductive genome evolution in fornicate parasites.</title>
        <authorList>
            <person name="Tanifuji G."/>
            <person name="Takabayashi S."/>
            <person name="Kume K."/>
            <person name="Takagi M."/>
            <person name="Nakayama T."/>
            <person name="Kamikawa R."/>
            <person name="Inagaki Y."/>
            <person name="Hashimoto T."/>
        </authorList>
    </citation>
    <scope>NUCLEOTIDE SEQUENCE [LARGE SCALE GENOMIC DNA]</scope>
    <source>
        <strain evidence="2">NY0173</strain>
    </source>
</reference>
<evidence type="ECO:0000313" key="3">
    <source>
        <dbReference type="Proteomes" id="UP000265618"/>
    </source>
</evidence>
<name>A0A391NXD2_9EUKA</name>
<protein>
    <submittedName>
        <fullName evidence="2">Uncharacterized protein</fullName>
    </submittedName>
</protein>